<gene>
    <name evidence="2" type="ORF">Psi01_61150</name>
</gene>
<sequence length="46" mass="5120">MFPARAPGARSHLPYPSDPEGRPDPTGAGHPDFEEMYSSDTHRRPQ</sequence>
<name>A0A8J3SN29_9ACTN</name>
<evidence type="ECO:0000256" key="1">
    <source>
        <dbReference type="SAM" id="MobiDB-lite"/>
    </source>
</evidence>
<evidence type="ECO:0000313" key="3">
    <source>
        <dbReference type="Proteomes" id="UP000619788"/>
    </source>
</evidence>
<evidence type="ECO:0000313" key="2">
    <source>
        <dbReference type="EMBL" id="GIH95485.1"/>
    </source>
</evidence>
<reference evidence="2 3" key="1">
    <citation type="submission" date="2021-01" db="EMBL/GenBank/DDBJ databases">
        <title>Whole genome shotgun sequence of Planobispora siamensis NBRC 107568.</title>
        <authorList>
            <person name="Komaki H."/>
            <person name="Tamura T."/>
        </authorList>
    </citation>
    <scope>NUCLEOTIDE SEQUENCE [LARGE SCALE GENOMIC DNA]</scope>
    <source>
        <strain evidence="2 3">NBRC 107568</strain>
    </source>
</reference>
<feature type="region of interest" description="Disordered" evidence="1">
    <location>
        <begin position="1"/>
        <end position="46"/>
    </location>
</feature>
<dbReference type="AlphaFoldDB" id="A0A8J3SN29"/>
<keyword evidence="3" id="KW-1185">Reference proteome</keyword>
<organism evidence="2 3">
    <name type="scientific">Planobispora siamensis</name>
    <dbReference type="NCBI Taxonomy" id="936338"/>
    <lineage>
        <taxon>Bacteria</taxon>
        <taxon>Bacillati</taxon>
        <taxon>Actinomycetota</taxon>
        <taxon>Actinomycetes</taxon>
        <taxon>Streptosporangiales</taxon>
        <taxon>Streptosporangiaceae</taxon>
        <taxon>Planobispora</taxon>
    </lineage>
</organism>
<comment type="caution">
    <text evidence="2">The sequence shown here is derived from an EMBL/GenBank/DDBJ whole genome shotgun (WGS) entry which is preliminary data.</text>
</comment>
<dbReference type="EMBL" id="BOOJ01000053">
    <property type="protein sequence ID" value="GIH95485.1"/>
    <property type="molecule type" value="Genomic_DNA"/>
</dbReference>
<protein>
    <submittedName>
        <fullName evidence="2">Uncharacterized protein</fullName>
    </submittedName>
</protein>
<proteinExistence type="predicted"/>
<accession>A0A8J3SN29</accession>
<dbReference type="Proteomes" id="UP000619788">
    <property type="component" value="Unassembled WGS sequence"/>
</dbReference>